<dbReference type="InterPro" id="IPR059117">
    <property type="entry name" value="APS_kinase_dom"/>
</dbReference>
<sequence length="192" mass="21157">MPAAIWFTGLPGSGKSALARAVCHYLTLAGGDVALLELDDRRKAYFPKPTYSEGEREKAYKLFAEEAAGLYRKHTGLVVMDASAPRRAMRDYARSLMPHFAEIHVRCSLATAMAREAARPEGKVMAGLYAKAMMRKATGRDFPGLGQVIGVDVPFEEDPAAECVVDAERLSIEEGRDLVLAFLRAWPPVWEK</sequence>
<dbReference type="Pfam" id="PF01583">
    <property type="entry name" value="APS_kinase"/>
    <property type="match status" value="1"/>
</dbReference>
<dbReference type="GO" id="GO:0004781">
    <property type="term" value="F:sulfate adenylyltransferase (ATP) activity"/>
    <property type="evidence" value="ECO:0007669"/>
    <property type="project" value="TreeGrafter"/>
</dbReference>
<evidence type="ECO:0000313" key="3">
    <source>
        <dbReference type="EMBL" id="QAZ67144.1"/>
    </source>
</evidence>
<keyword evidence="1" id="KW-0808">Transferase</keyword>
<dbReference type="GO" id="GO:0010134">
    <property type="term" value="P:sulfate assimilation via adenylyl sulfate reduction"/>
    <property type="evidence" value="ECO:0007669"/>
    <property type="project" value="TreeGrafter"/>
</dbReference>
<dbReference type="InterPro" id="IPR050512">
    <property type="entry name" value="Sulf_AdTrans/APS_kinase"/>
</dbReference>
<dbReference type="AlphaFoldDB" id="A0A4P6HKT4"/>
<dbReference type="Gene3D" id="3.40.50.300">
    <property type="entry name" value="P-loop containing nucleotide triphosphate hydrolases"/>
    <property type="match status" value="1"/>
</dbReference>
<dbReference type="GO" id="GO:0019379">
    <property type="term" value="P:sulfate assimilation, phosphoadenylyl sulfate reduction by phosphoadenylyl-sulfate reductase (thioredoxin)"/>
    <property type="evidence" value="ECO:0007669"/>
    <property type="project" value="TreeGrafter"/>
</dbReference>
<gene>
    <name evidence="3" type="ORF">C3Y92_07835</name>
</gene>
<reference evidence="3 4" key="1">
    <citation type="submission" date="2018-02" db="EMBL/GenBank/DDBJ databases">
        <title>Genome sequence of Desulfovibrio carbinolicus DSM 3852.</title>
        <authorList>
            <person name="Wilbanks E."/>
            <person name="Skennerton C.T."/>
            <person name="Orphan V.J."/>
        </authorList>
    </citation>
    <scope>NUCLEOTIDE SEQUENCE [LARGE SCALE GENOMIC DNA]</scope>
    <source>
        <strain evidence="3 4">DSM 3852</strain>
    </source>
</reference>
<dbReference type="OrthoDB" id="9804504at2"/>
<dbReference type="KEGG" id="dcb:C3Y92_07835"/>
<dbReference type="PANTHER" id="PTHR42700:SF1">
    <property type="entry name" value="SULFATE ADENYLYLTRANSFERASE"/>
    <property type="match status" value="1"/>
</dbReference>
<dbReference type="PANTHER" id="PTHR42700">
    <property type="entry name" value="SULFATE ADENYLYLTRANSFERASE"/>
    <property type="match status" value="1"/>
</dbReference>
<evidence type="ECO:0000259" key="2">
    <source>
        <dbReference type="Pfam" id="PF01583"/>
    </source>
</evidence>
<evidence type="ECO:0000256" key="1">
    <source>
        <dbReference type="ARBA" id="ARBA00022679"/>
    </source>
</evidence>
<evidence type="ECO:0000313" key="4">
    <source>
        <dbReference type="Proteomes" id="UP000293296"/>
    </source>
</evidence>
<dbReference type="GO" id="GO:0005737">
    <property type="term" value="C:cytoplasm"/>
    <property type="evidence" value="ECO:0007669"/>
    <property type="project" value="TreeGrafter"/>
</dbReference>
<dbReference type="EMBL" id="CP026538">
    <property type="protein sequence ID" value="QAZ67144.1"/>
    <property type="molecule type" value="Genomic_DNA"/>
</dbReference>
<keyword evidence="3" id="KW-0418">Kinase</keyword>
<protein>
    <submittedName>
        <fullName evidence="3">Adenylyl-sulfate kinase</fullName>
    </submittedName>
</protein>
<dbReference type="GO" id="GO:0016301">
    <property type="term" value="F:kinase activity"/>
    <property type="evidence" value="ECO:0007669"/>
    <property type="project" value="UniProtKB-KW"/>
</dbReference>
<dbReference type="InterPro" id="IPR027417">
    <property type="entry name" value="P-loop_NTPase"/>
</dbReference>
<proteinExistence type="predicted"/>
<feature type="domain" description="APS kinase" evidence="2">
    <location>
        <begin position="2"/>
        <end position="165"/>
    </location>
</feature>
<dbReference type="Proteomes" id="UP000293296">
    <property type="component" value="Chromosome"/>
</dbReference>
<accession>A0A4P6HKT4</accession>
<dbReference type="SUPFAM" id="SSF52540">
    <property type="entry name" value="P-loop containing nucleoside triphosphate hydrolases"/>
    <property type="match status" value="1"/>
</dbReference>
<keyword evidence="4" id="KW-1185">Reference proteome</keyword>
<name>A0A4P6HKT4_9BACT</name>
<dbReference type="RefSeq" id="WP_129351424.1">
    <property type="nucleotide sequence ID" value="NZ_CP026538.1"/>
</dbReference>
<organism evidence="3 4">
    <name type="scientific">Solidesulfovibrio carbinolicus</name>
    <dbReference type="NCBI Taxonomy" id="296842"/>
    <lineage>
        <taxon>Bacteria</taxon>
        <taxon>Pseudomonadati</taxon>
        <taxon>Thermodesulfobacteriota</taxon>
        <taxon>Desulfovibrionia</taxon>
        <taxon>Desulfovibrionales</taxon>
        <taxon>Desulfovibrionaceae</taxon>
        <taxon>Solidesulfovibrio</taxon>
    </lineage>
</organism>